<proteinExistence type="inferred from homology"/>
<dbReference type="Gene3D" id="1.10.630.10">
    <property type="entry name" value="Cytochrome P450"/>
    <property type="match status" value="1"/>
</dbReference>
<dbReference type="InterPro" id="IPR002397">
    <property type="entry name" value="Cyt_P450_B"/>
</dbReference>
<dbReference type="GO" id="GO:0008395">
    <property type="term" value="F:steroid hydroxylase activity"/>
    <property type="evidence" value="ECO:0007669"/>
    <property type="project" value="TreeGrafter"/>
</dbReference>
<dbReference type="GO" id="GO:0005506">
    <property type="term" value="F:iron ion binding"/>
    <property type="evidence" value="ECO:0007669"/>
    <property type="project" value="InterPro"/>
</dbReference>
<dbReference type="PANTHER" id="PTHR46696">
    <property type="entry name" value="P450, PUTATIVE (EUROFUNG)-RELATED"/>
    <property type="match status" value="1"/>
</dbReference>
<reference evidence="2" key="1">
    <citation type="submission" date="2020-05" db="EMBL/GenBank/DDBJ databases">
        <authorList>
            <person name="Chiriac C."/>
            <person name="Salcher M."/>
            <person name="Ghai R."/>
            <person name="Kavagutti S V."/>
        </authorList>
    </citation>
    <scope>NUCLEOTIDE SEQUENCE</scope>
</reference>
<dbReference type="GO" id="GO:0036199">
    <property type="term" value="F:cholest-4-en-3-one 26-monooxygenase activity"/>
    <property type="evidence" value="ECO:0007669"/>
    <property type="project" value="TreeGrafter"/>
</dbReference>
<comment type="similarity">
    <text evidence="1">Belongs to the cytochrome P450 family.</text>
</comment>
<protein>
    <submittedName>
        <fullName evidence="2">Unannotated protein</fullName>
    </submittedName>
</protein>
<accession>A0A6J6HGW4</accession>
<gene>
    <name evidence="2" type="ORF">UFOPK1843_00955</name>
</gene>
<name>A0A6J6HGW4_9ZZZZ</name>
<evidence type="ECO:0000256" key="1">
    <source>
        <dbReference type="ARBA" id="ARBA00010617"/>
    </source>
</evidence>
<evidence type="ECO:0000313" key="2">
    <source>
        <dbReference type="EMBL" id="CAB4612981.1"/>
    </source>
</evidence>
<dbReference type="SUPFAM" id="SSF48264">
    <property type="entry name" value="Cytochrome P450"/>
    <property type="match status" value="1"/>
</dbReference>
<dbReference type="PANTHER" id="PTHR46696:SF4">
    <property type="entry name" value="BIOTIN BIOSYNTHESIS CYTOCHROME P450"/>
    <property type="match status" value="1"/>
</dbReference>
<dbReference type="GO" id="GO:0020037">
    <property type="term" value="F:heme binding"/>
    <property type="evidence" value="ECO:0007669"/>
    <property type="project" value="InterPro"/>
</dbReference>
<dbReference type="GO" id="GO:0006707">
    <property type="term" value="P:cholesterol catabolic process"/>
    <property type="evidence" value="ECO:0007669"/>
    <property type="project" value="TreeGrafter"/>
</dbReference>
<dbReference type="InterPro" id="IPR036396">
    <property type="entry name" value="Cyt_P450_sf"/>
</dbReference>
<dbReference type="InterPro" id="IPR001128">
    <property type="entry name" value="Cyt_P450"/>
</dbReference>
<dbReference type="Pfam" id="PF00067">
    <property type="entry name" value="p450"/>
    <property type="match status" value="1"/>
</dbReference>
<dbReference type="EMBL" id="CAEZUR010000081">
    <property type="protein sequence ID" value="CAB4612981.1"/>
    <property type="molecule type" value="Genomic_DNA"/>
</dbReference>
<sequence>MRNLIQNPDQLAILQEDPDLIPWAVEEFLRYASPVYHFRRTTTKDTEVGGVKIKAGQKVVPFFASGNRDEAVFDRGDVMDVRRFPNEHMTFGRGGAHMCLGNALARIELRVMFEDLISRVDKVEITGEVDFLRSNFVHGIKRMPVKVSLR</sequence>
<organism evidence="2">
    <name type="scientific">freshwater metagenome</name>
    <dbReference type="NCBI Taxonomy" id="449393"/>
    <lineage>
        <taxon>unclassified sequences</taxon>
        <taxon>metagenomes</taxon>
        <taxon>ecological metagenomes</taxon>
    </lineage>
</organism>
<dbReference type="AlphaFoldDB" id="A0A6J6HGW4"/>
<dbReference type="PRINTS" id="PR00359">
    <property type="entry name" value="BP450"/>
</dbReference>